<gene>
    <name evidence="1" type="ORF">P167DRAFT_603518</name>
</gene>
<protein>
    <submittedName>
        <fullName evidence="1">Uncharacterized protein</fullName>
    </submittedName>
</protein>
<proteinExistence type="predicted"/>
<dbReference type="OrthoDB" id="5379236at2759"/>
<dbReference type="AlphaFoldDB" id="A0A3N4KXE1"/>
<reference evidence="1 2" key="1">
    <citation type="journal article" date="2018" name="Nat. Ecol. Evol.">
        <title>Pezizomycetes genomes reveal the molecular basis of ectomycorrhizal truffle lifestyle.</title>
        <authorList>
            <person name="Murat C."/>
            <person name="Payen T."/>
            <person name="Noel B."/>
            <person name="Kuo A."/>
            <person name="Morin E."/>
            <person name="Chen J."/>
            <person name="Kohler A."/>
            <person name="Krizsan K."/>
            <person name="Balestrini R."/>
            <person name="Da Silva C."/>
            <person name="Montanini B."/>
            <person name="Hainaut M."/>
            <person name="Levati E."/>
            <person name="Barry K.W."/>
            <person name="Belfiori B."/>
            <person name="Cichocki N."/>
            <person name="Clum A."/>
            <person name="Dockter R.B."/>
            <person name="Fauchery L."/>
            <person name="Guy J."/>
            <person name="Iotti M."/>
            <person name="Le Tacon F."/>
            <person name="Lindquist E.A."/>
            <person name="Lipzen A."/>
            <person name="Malagnac F."/>
            <person name="Mello A."/>
            <person name="Molinier V."/>
            <person name="Miyauchi S."/>
            <person name="Poulain J."/>
            <person name="Riccioni C."/>
            <person name="Rubini A."/>
            <person name="Sitrit Y."/>
            <person name="Splivallo R."/>
            <person name="Traeger S."/>
            <person name="Wang M."/>
            <person name="Zifcakova L."/>
            <person name="Wipf D."/>
            <person name="Zambonelli A."/>
            <person name="Paolocci F."/>
            <person name="Nowrousian M."/>
            <person name="Ottonello S."/>
            <person name="Baldrian P."/>
            <person name="Spatafora J.W."/>
            <person name="Henrissat B."/>
            <person name="Nagy L.G."/>
            <person name="Aury J.M."/>
            <person name="Wincker P."/>
            <person name="Grigoriev I.V."/>
            <person name="Bonfante P."/>
            <person name="Martin F.M."/>
        </authorList>
    </citation>
    <scope>NUCLEOTIDE SEQUENCE [LARGE SCALE GENOMIC DNA]</scope>
    <source>
        <strain evidence="1 2">CCBAS932</strain>
    </source>
</reference>
<dbReference type="EMBL" id="ML119114">
    <property type="protein sequence ID" value="RPB15233.1"/>
    <property type="molecule type" value="Genomic_DNA"/>
</dbReference>
<evidence type="ECO:0000313" key="2">
    <source>
        <dbReference type="Proteomes" id="UP000277580"/>
    </source>
</evidence>
<name>A0A3N4KXE1_9PEZI</name>
<organism evidence="1 2">
    <name type="scientific">Morchella conica CCBAS932</name>
    <dbReference type="NCBI Taxonomy" id="1392247"/>
    <lineage>
        <taxon>Eukaryota</taxon>
        <taxon>Fungi</taxon>
        <taxon>Dikarya</taxon>
        <taxon>Ascomycota</taxon>
        <taxon>Pezizomycotina</taxon>
        <taxon>Pezizomycetes</taxon>
        <taxon>Pezizales</taxon>
        <taxon>Morchellaceae</taxon>
        <taxon>Morchella</taxon>
    </lineage>
</organism>
<dbReference type="InParanoid" id="A0A3N4KXE1"/>
<keyword evidence="2" id="KW-1185">Reference proteome</keyword>
<accession>A0A3N4KXE1</accession>
<sequence length="293" mass="32307">MPPIPLPVPALVPAPTPPRANSLEMVQTFIYLFRQPSLTPHLPPPSSRIHKLPGALLGALTAAYPSFPALGALLTHHADFALARTQHAQSLAHHVAVATFDAEQLPAVCTLLQVFHAPYAHIDVQRVPTLDDIPTMMRVREALDRVVPVYIARARLVMDPAWAVAHPRAAVAPVFEVGETQAAVKVIERAFLRVWTMGRIVAMREVDMHRVRNRAVPHRYDQENQDVFWAFMQRVPVAEVGVLRGCVARVTAEEAGMGEVLALGTRGEVRRVAGCVRDLLFWSYDFGAGVDLD</sequence>
<evidence type="ECO:0000313" key="1">
    <source>
        <dbReference type="EMBL" id="RPB15233.1"/>
    </source>
</evidence>
<dbReference type="Proteomes" id="UP000277580">
    <property type="component" value="Unassembled WGS sequence"/>
</dbReference>